<evidence type="ECO:0000256" key="2">
    <source>
        <dbReference type="ARBA" id="ARBA00022448"/>
    </source>
</evidence>
<keyword evidence="6" id="KW-0046">Antibiotic resistance</keyword>
<feature type="domain" description="Major facilitator superfamily (MFS) profile" evidence="9">
    <location>
        <begin position="27"/>
        <end position="477"/>
    </location>
</feature>
<dbReference type="RefSeq" id="WP_345512933.1">
    <property type="nucleotide sequence ID" value="NZ_BAAAXD010000019.1"/>
</dbReference>
<dbReference type="SUPFAM" id="SSF49464">
    <property type="entry name" value="Carboxypeptidase regulatory domain-like"/>
    <property type="match status" value="1"/>
</dbReference>
<evidence type="ECO:0000256" key="4">
    <source>
        <dbReference type="ARBA" id="ARBA00022989"/>
    </source>
</evidence>
<dbReference type="CDD" id="cd17504">
    <property type="entry name" value="MFS_MMR_MDR_like"/>
    <property type="match status" value="1"/>
</dbReference>
<feature type="transmembrane region" description="Helical" evidence="8">
    <location>
        <begin position="352"/>
        <end position="372"/>
    </location>
</feature>
<dbReference type="EMBL" id="JBHMCG010000097">
    <property type="protein sequence ID" value="MFB9575065.1"/>
    <property type="molecule type" value="Genomic_DNA"/>
</dbReference>
<dbReference type="InterPro" id="IPR008969">
    <property type="entry name" value="CarboxyPept-like_regulatory"/>
</dbReference>
<feature type="transmembrane region" description="Helical" evidence="8">
    <location>
        <begin position="65"/>
        <end position="82"/>
    </location>
</feature>
<name>A0ABV5RB26_9ACTN</name>
<feature type="transmembrane region" description="Helical" evidence="8">
    <location>
        <begin position="118"/>
        <end position="138"/>
    </location>
</feature>
<evidence type="ECO:0000256" key="8">
    <source>
        <dbReference type="SAM" id="Phobius"/>
    </source>
</evidence>
<keyword evidence="2" id="KW-0813">Transport</keyword>
<dbReference type="PROSITE" id="PS50850">
    <property type="entry name" value="MFS"/>
    <property type="match status" value="1"/>
</dbReference>
<organism evidence="10 11">
    <name type="scientific">Streptomyces yanii</name>
    <dbReference type="NCBI Taxonomy" id="78510"/>
    <lineage>
        <taxon>Bacteria</taxon>
        <taxon>Bacillati</taxon>
        <taxon>Actinomycetota</taxon>
        <taxon>Actinomycetes</taxon>
        <taxon>Kitasatosporales</taxon>
        <taxon>Streptomycetaceae</taxon>
        <taxon>Streptomyces</taxon>
    </lineage>
</organism>
<feature type="transmembrane region" description="Helical" evidence="8">
    <location>
        <begin position="94"/>
        <end position="112"/>
    </location>
</feature>
<dbReference type="Pfam" id="PF13620">
    <property type="entry name" value="CarboxypepD_reg"/>
    <property type="match status" value="1"/>
</dbReference>
<dbReference type="Gene3D" id="2.60.40.1120">
    <property type="entry name" value="Carboxypeptidase-like, regulatory domain"/>
    <property type="match status" value="1"/>
</dbReference>
<keyword evidence="3 8" id="KW-0812">Transmembrane</keyword>
<sequence length="600" mass="61195">MPQTTNDQHAEEQQLPDPRERRAGGGVVPVLAFAGITVAVMQTLLVPVIKDLPALLHTDPSNATWVMTATLLAGAVATPIMGRLGDLHGKRRMLLASLAVMVIGSLVCAFTEELVVMIAGRALQGFAMGAIPLGIGIMRDELPREKLGSAMALMSSSIGVGGGLALPGAALVAQHADWHTLFFGAAGLGVLSMALTVLVVPETSLRAPGRFDLPGALGLSLGLVCLLLPITKGSDWGWTSGTTLGLIAASLLILALWGLFELRSPAPLVDLRTSARREVLLTNLASVMVGVAFYAVSLVLPQLLQLPTSTGYGLGQSMVVAGLCVAPLGLTMMFVAPLYARLSARRGPKVSLMLGLLVIAIGYGAGLGLMSAAWQTVVIAVVLGAGIGLAYSSLPALIIGAVDPSETGAANGLNTLMRSIGTSVSSAVIGMVLANTSVRMGPVSVPSMEGFRTSFMIATGAVAIGLVVAAFLPSQRDATRPVLLASSADEAAPVREASHAAAGSGGFHGRVLDADGTPVARANVTLIDRTGRQAGLTVTDEAGRYALTAPSSGSSFVLAGSATGYAPRACPAAYPASGLPVEIDLVLTVSAPERRTAVSS</sequence>
<proteinExistence type="predicted"/>
<evidence type="ECO:0000256" key="5">
    <source>
        <dbReference type="ARBA" id="ARBA00023136"/>
    </source>
</evidence>
<feature type="transmembrane region" description="Helical" evidence="8">
    <location>
        <begin position="211"/>
        <end position="230"/>
    </location>
</feature>
<evidence type="ECO:0000256" key="3">
    <source>
        <dbReference type="ARBA" id="ARBA00022692"/>
    </source>
</evidence>
<feature type="transmembrane region" description="Helical" evidence="8">
    <location>
        <begin position="454"/>
        <end position="472"/>
    </location>
</feature>
<comment type="subcellular location">
    <subcellularLocation>
        <location evidence="1">Cell membrane</location>
        <topology evidence="1">Multi-pass membrane protein</topology>
    </subcellularLocation>
</comment>
<dbReference type="Gene3D" id="1.20.1250.20">
    <property type="entry name" value="MFS general substrate transporter like domains"/>
    <property type="match status" value="1"/>
</dbReference>
<reference evidence="10 11" key="1">
    <citation type="submission" date="2024-09" db="EMBL/GenBank/DDBJ databases">
        <authorList>
            <person name="Sun Q."/>
            <person name="Mori K."/>
        </authorList>
    </citation>
    <scope>NUCLEOTIDE SEQUENCE [LARGE SCALE GENOMIC DNA]</scope>
    <source>
        <strain evidence="10 11">JCM 3331</strain>
    </source>
</reference>
<feature type="transmembrane region" description="Helical" evidence="8">
    <location>
        <begin position="150"/>
        <end position="172"/>
    </location>
</feature>
<dbReference type="Proteomes" id="UP001589710">
    <property type="component" value="Unassembled WGS sequence"/>
</dbReference>
<feature type="transmembrane region" description="Helical" evidence="8">
    <location>
        <begin position="415"/>
        <end position="434"/>
    </location>
</feature>
<keyword evidence="5 8" id="KW-0472">Membrane</keyword>
<feature type="transmembrane region" description="Helical" evidence="8">
    <location>
        <begin position="280"/>
        <end position="300"/>
    </location>
</feature>
<gene>
    <name evidence="10" type="ORF">ACFFTL_22920</name>
</gene>
<dbReference type="InterPro" id="IPR020846">
    <property type="entry name" value="MFS_dom"/>
</dbReference>
<feature type="transmembrane region" description="Helical" evidence="8">
    <location>
        <begin position="320"/>
        <end position="340"/>
    </location>
</feature>
<dbReference type="Gene3D" id="1.20.1720.10">
    <property type="entry name" value="Multidrug resistance protein D"/>
    <property type="match status" value="1"/>
</dbReference>
<protein>
    <submittedName>
        <fullName evidence="10">MFS transporter</fullName>
    </submittedName>
</protein>
<feature type="transmembrane region" description="Helical" evidence="8">
    <location>
        <begin position="23"/>
        <end position="45"/>
    </location>
</feature>
<dbReference type="InterPro" id="IPR011701">
    <property type="entry name" value="MFS"/>
</dbReference>
<evidence type="ECO:0000259" key="9">
    <source>
        <dbReference type="PROSITE" id="PS50850"/>
    </source>
</evidence>
<feature type="transmembrane region" description="Helical" evidence="8">
    <location>
        <begin position="378"/>
        <end position="403"/>
    </location>
</feature>
<dbReference type="Pfam" id="PF07690">
    <property type="entry name" value="MFS_1"/>
    <property type="match status" value="1"/>
</dbReference>
<feature type="region of interest" description="Disordered" evidence="7">
    <location>
        <begin position="1"/>
        <end position="23"/>
    </location>
</feature>
<dbReference type="SUPFAM" id="SSF103473">
    <property type="entry name" value="MFS general substrate transporter"/>
    <property type="match status" value="1"/>
</dbReference>
<evidence type="ECO:0000256" key="6">
    <source>
        <dbReference type="ARBA" id="ARBA00023251"/>
    </source>
</evidence>
<keyword evidence="11" id="KW-1185">Reference proteome</keyword>
<evidence type="ECO:0000313" key="11">
    <source>
        <dbReference type="Proteomes" id="UP001589710"/>
    </source>
</evidence>
<dbReference type="PANTHER" id="PTHR42718:SF9">
    <property type="entry name" value="MAJOR FACILITATOR SUPERFAMILY MULTIDRUG TRANSPORTER MFSC"/>
    <property type="match status" value="1"/>
</dbReference>
<evidence type="ECO:0000256" key="7">
    <source>
        <dbReference type="SAM" id="MobiDB-lite"/>
    </source>
</evidence>
<evidence type="ECO:0000313" key="10">
    <source>
        <dbReference type="EMBL" id="MFB9575065.1"/>
    </source>
</evidence>
<keyword evidence="4 8" id="KW-1133">Transmembrane helix</keyword>
<dbReference type="PANTHER" id="PTHR42718">
    <property type="entry name" value="MAJOR FACILITATOR SUPERFAMILY MULTIDRUG TRANSPORTER MFSC"/>
    <property type="match status" value="1"/>
</dbReference>
<accession>A0ABV5RB26</accession>
<feature type="transmembrane region" description="Helical" evidence="8">
    <location>
        <begin position="236"/>
        <end position="260"/>
    </location>
</feature>
<dbReference type="InterPro" id="IPR036259">
    <property type="entry name" value="MFS_trans_sf"/>
</dbReference>
<evidence type="ECO:0000256" key="1">
    <source>
        <dbReference type="ARBA" id="ARBA00004651"/>
    </source>
</evidence>
<feature type="compositionally biased region" description="Basic and acidic residues" evidence="7">
    <location>
        <begin position="8"/>
        <end position="23"/>
    </location>
</feature>
<comment type="caution">
    <text evidence="10">The sequence shown here is derived from an EMBL/GenBank/DDBJ whole genome shotgun (WGS) entry which is preliminary data.</text>
</comment>
<feature type="transmembrane region" description="Helical" evidence="8">
    <location>
        <begin position="178"/>
        <end position="199"/>
    </location>
</feature>